<feature type="compositionally biased region" description="Basic and acidic residues" evidence="1">
    <location>
        <begin position="14"/>
        <end position="23"/>
    </location>
</feature>
<keyword evidence="3" id="KW-1185">Reference proteome</keyword>
<feature type="region of interest" description="Disordered" evidence="1">
    <location>
        <begin position="116"/>
        <end position="202"/>
    </location>
</feature>
<organism evidence="2 3">
    <name type="scientific">Rhodotorula diobovata</name>
    <dbReference type="NCBI Taxonomy" id="5288"/>
    <lineage>
        <taxon>Eukaryota</taxon>
        <taxon>Fungi</taxon>
        <taxon>Dikarya</taxon>
        <taxon>Basidiomycota</taxon>
        <taxon>Pucciniomycotina</taxon>
        <taxon>Microbotryomycetes</taxon>
        <taxon>Sporidiobolales</taxon>
        <taxon>Sporidiobolaceae</taxon>
        <taxon>Rhodotorula</taxon>
    </lineage>
</organism>
<feature type="compositionally biased region" description="Low complexity" evidence="1">
    <location>
        <begin position="500"/>
        <end position="510"/>
    </location>
</feature>
<feature type="compositionally biased region" description="Low complexity" evidence="1">
    <location>
        <begin position="458"/>
        <end position="483"/>
    </location>
</feature>
<reference evidence="2 3" key="1">
    <citation type="submission" date="2019-03" db="EMBL/GenBank/DDBJ databases">
        <title>Rhodosporidium diobovatum UCD-FST 08-225 genome sequencing, assembly, and annotation.</title>
        <authorList>
            <person name="Fakankun I.U."/>
            <person name="Fristensky B."/>
            <person name="Levin D.B."/>
        </authorList>
    </citation>
    <scope>NUCLEOTIDE SEQUENCE [LARGE SCALE GENOMIC DNA]</scope>
    <source>
        <strain evidence="2 3">UCD-FST 08-225</strain>
    </source>
</reference>
<dbReference type="EMBL" id="SOZI01000122">
    <property type="protein sequence ID" value="TNY18782.1"/>
    <property type="molecule type" value="Genomic_DNA"/>
</dbReference>
<evidence type="ECO:0000313" key="2">
    <source>
        <dbReference type="EMBL" id="TNY18782.1"/>
    </source>
</evidence>
<dbReference type="OrthoDB" id="10648268at2759"/>
<feature type="compositionally biased region" description="Polar residues" evidence="1">
    <location>
        <begin position="145"/>
        <end position="156"/>
    </location>
</feature>
<feature type="compositionally biased region" description="Polar residues" evidence="1">
    <location>
        <begin position="575"/>
        <end position="585"/>
    </location>
</feature>
<feature type="compositionally biased region" description="Low complexity" evidence="1">
    <location>
        <begin position="289"/>
        <end position="304"/>
    </location>
</feature>
<feature type="region of interest" description="Disordered" evidence="1">
    <location>
        <begin position="681"/>
        <end position="756"/>
    </location>
</feature>
<feature type="compositionally biased region" description="Low complexity" evidence="1">
    <location>
        <begin position="129"/>
        <end position="142"/>
    </location>
</feature>
<feature type="region of interest" description="Disordered" evidence="1">
    <location>
        <begin position="1"/>
        <end position="73"/>
    </location>
</feature>
<feature type="region of interest" description="Disordered" evidence="1">
    <location>
        <begin position="550"/>
        <end position="599"/>
    </location>
</feature>
<feature type="compositionally biased region" description="Low complexity" evidence="1">
    <location>
        <begin position="726"/>
        <end position="746"/>
    </location>
</feature>
<dbReference type="AlphaFoldDB" id="A0A5C5FRA1"/>
<feature type="compositionally biased region" description="Basic and acidic residues" evidence="1">
    <location>
        <begin position="809"/>
        <end position="828"/>
    </location>
</feature>
<evidence type="ECO:0000313" key="3">
    <source>
        <dbReference type="Proteomes" id="UP000311382"/>
    </source>
</evidence>
<dbReference type="Proteomes" id="UP000311382">
    <property type="component" value="Unassembled WGS sequence"/>
</dbReference>
<protein>
    <submittedName>
        <fullName evidence="2">Uncharacterized protein</fullName>
    </submittedName>
</protein>
<name>A0A5C5FRA1_9BASI</name>
<feature type="region of interest" description="Disordered" evidence="1">
    <location>
        <begin position="789"/>
        <end position="828"/>
    </location>
</feature>
<feature type="region of interest" description="Disordered" evidence="1">
    <location>
        <begin position="348"/>
        <end position="537"/>
    </location>
</feature>
<feature type="compositionally biased region" description="Polar residues" evidence="1">
    <location>
        <begin position="33"/>
        <end position="43"/>
    </location>
</feature>
<feature type="compositionally biased region" description="Low complexity" evidence="1">
    <location>
        <begin position="183"/>
        <end position="193"/>
    </location>
</feature>
<evidence type="ECO:0000256" key="1">
    <source>
        <dbReference type="SAM" id="MobiDB-lite"/>
    </source>
</evidence>
<sequence length="828" mass="86326">MGHAQSRPTTAAEDSSRLKEKGSTSRRAPFLDTNRSASAWTNPTSRLSRLRRSHRTSTGTRTEDEEEKARQREEVQRYLADAIEQQREAEQTLAETRSASSVPRLVLGDYGAEAGGLDALKLSSSRTVRPGSSGSARSAAPGMSLASSSFTRSNPPHASRSPAAKSSRWSESSGSSDEDDDSPATPATPATPSMPFTSFRNSLNRAQRDRLSVLLAHPDKLDEADVAVASAVLYGHGHGHGRHASAPVPASAPLRRLKSTKVRGPIRIVAAAPMSANRYAELEQRRAAEASSAPSPRVSPRLRSTPAGATAELEPLRPEAEQASPRSRSSDEDLSGFIAASPQLAFPGSDGFFPHGESAPPLSRARSTRAPSTTLPPTLPPSPSDSQRVRLGRLGRLSVATALARPSAAASPTSSRRPPRTPTSPRPTLGSVAEDSSSSSPSPTGAEVPVCLSSGVISPASPNSALSRPSLPSSSSSTSFPRSVGLDDGLTEASSPVGPPAAAQDASPDSEYFDARRATTTSTAETRRPFSRHSLAPSALSLAESDLPPATLDAFPAPPSRGVARVAQEGARDSLLSNETSSTEHCGSLTPSTSLSRSTAASTVRSLELPSLASRNAALANVDFSAALEVSTFVPAAAGAGTAKVADMVDSPAASRASSSLETFVLEDLVDELVAAAALSPEGEQEHVELDCPPPVPPKEAPARPRRPPHARAASTPLMSPPRAPPATSSAASSPRTKRSPSAASAPQPPHLLTGLGLASYRFPPAASSQRKANFSSWPLPVLAKVAWAPNSRADEAAARREGRKKRGLSRDEVGDWVARSRKESGEA</sequence>
<accession>A0A5C5FRA1</accession>
<feature type="compositionally biased region" description="Low complexity" evidence="1">
    <location>
        <begin position="588"/>
        <end position="599"/>
    </location>
</feature>
<gene>
    <name evidence="2" type="ORF">DMC30DRAFT_37513</name>
</gene>
<comment type="caution">
    <text evidence="2">The sequence shown here is derived from an EMBL/GenBank/DDBJ whole genome shotgun (WGS) entry which is preliminary data.</text>
</comment>
<feature type="compositionally biased region" description="Low complexity" evidence="1">
    <location>
        <begin position="166"/>
        <end position="175"/>
    </location>
</feature>
<proteinExistence type="predicted"/>
<feature type="compositionally biased region" description="Polar residues" evidence="1">
    <location>
        <begin position="1"/>
        <end position="13"/>
    </location>
</feature>
<feature type="region of interest" description="Disordered" evidence="1">
    <location>
        <begin position="282"/>
        <end position="334"/>
    </location>
</feature>
<feature type="compositionally biased region" description="Low complexity" evidence="1">
    <location>
        <begin position="392"/>
        <end position="416"/>
    </location>
</feature>